<comment type="pathway">
    <text evidence="2">Cell wall biogenesis; cell wall polysaccharide biosynthesis.</text>
</comment>
<dbReference type="GO" id="GO:0046872">
    <property type="term" value="F:metal ion binding"/>
    <property type="evidence" value="ECO:0007669"/>
    <property type="project" value="UniProtKB-KW"/>
</dbReference>
<protein>
    <recommendedName>
        <fullName evidence="11">Murein endopeptidase K</fullName>
    </recommendedName>
</protein>
<evidence type="ECO:0000256" key="8">
    <source>
        <dbReference type="ARBA" id="ARBA00023049"/>
    </source>
</evidence>
<keyword evidence="5 12" id="KW-0732">Signal</keyword>
<evidence type="ECO:0000256" key="9">
    <source>
        <dbReference type="ARBA" id="ARBA00023316"/>
    </source>
</evidence>
<keyword evidence="3" id="KW-0645">Protease</keyword>
<sequence>MSESAHQHWTRRSFLKASLASALLLVGKPAWAQDLAVPPVPEGKEGKLSLYNTHNHERLEVAYRDSSGQYDPDALSAIDHLLRCHYANRSTKMDVRVIEFLNALDKRLGGDNEIHVISGFRSPEYNRLLARKGRRGVARHSLHLSGRAIDLRIPGVSPNVIKKAALDMRYGGVGYYPRRGFVHLDSGTFRHW</sequence>
<evidence type="ECO:0000256" key="11">
    <source>
        <dbReference type="ARBA" id="ARBA00093666"/>
    </source>
</evidence>
<dbReference type="AlphaFoldDB" id="A0A2T4TYE9"/>
<feature type="chain" id="PRO_5015735362" description="Murein endopeptidase K" evidence="12">
    <location>
        <begin position="33"/>
        <end position="192"/>
    </location>
</feature>
<accession>A0A2T4TYE9</accession>
<dbReference type="RefSeq" id="WP_107561892.1">
    <property type="nucleotide sequence ID" value="NZ_NVQC01000017.1"/>
</dbReference>
<dbReference type="PANTHER" id="PTHR37425">
    <property type="match status" value="1"/>
</dbReference>
<proteinExistence type="inferred from homology"/>
<gene>
    <name evidence="13" type="ORF">CLG94_05635</name>
</gene>
<evidence type="ECO:0000256" key="1">
    <source>
        <dbReference type="ARBA" id="ARBA00001947"/>
    </source>
</evidence>
<keyword evidence="14" id="KW-1185">Reference proteome</keyword>
<keyword evidence="8" id="KW-0482">Metalloprotease</keyword>
<keyword evidence="9" id="KW-0961">Cell wall biogenesis/degradation</keyword>
<evidence type="ECO:0000256" key="12">
    <source>
        <dbReference type="SAM" id="SignalP"/>
    </source>
</evidence>
<feature type="signal peptide" evidence="12">
    <location>
        <begin position="1"/>
        <end position="32"/>
    </location>
</feature>
<dbReference type="Pfam" id="PF05951">
    <property type="entry name" value="Peptidase_M15_2"/>
    <property type="match status" value="1"/>
</dbReference>
<evidence type="ECO:0000256" key="6">
    <source>
        <dbReference type="ARBA" id="ARBA00022801"/>
    </source>
</evidence>
<dbReference type="GO" id="GO:0006508">
    <property type="term" value="P:proteolysis"/>
    <property type="evidence" value="ECO:0007669"/>
    <property type="project" value="UniProtKB-KW"/>
</dbReference>
<evidence type="ECO:0000256" key="2">
    <source>
        <dbReference type="ARBA" id="ARBA00004776"/>
    </source>
</evidence>
<dbReference type="InterPro" id="IPR009045">
    <property type="entry name" value="Zn_M74/Hedgehog-like"/>
</dbReference>
<dbReference type="GO" id="GO:0071555">
    <property type="term" value="P:cell wall organization"/>
    <property type="evidence" value="ECO:0007669"/>
    <property type="project" value="UniProtKB-KW"/>
</dbReference>
<dbReference type="Gene3D" id="3.30.1380.10">
    <property type="match status" value="1"/>
</dbReference>
<dbReference type="PROSITE" id="PS51318">
    <property type="entry name" value="TAT"/>
    <property type="match status" value="1"/>
</dbReference>
<comment type="similarity">
    <text evidence="10">Belongs to the peptidase M15 family.</text>
</comment>
<dbReference type="PANTHER" id="PTHR37425:SF1">
    <property type="entry name" value="OUTER MEMBRANE PROTEIN"/>
    <property type="match status" value="1"/>
</dbReference>
<evidence type="ECO:0000256" key="3">
    <source>
        <dbReference type="ARBA" id="ARBA00022670"/>
    </source>
</evidence>
<evidence type="ECO:0000256" key="7">
    <source>
        <dbReference type="ARBA" id="ARBA00022833"/>
    </source>
</evidence>
<dbReference type="EMBL" id="NVQC01000017">
    <property type="protein sequence ID" value="PTL36144.1"/>
    <property type="molecule type" value="Genomic_DNA"/>
</dbReference>
<evidence type="ECO:0000313" key="14">
    <source>
        <dbReference type="Proteomes" id="UP000241436"/>
    </source>
</evidence>
<evidence type="ECO:0000313" key="13">
    <source>
        <dbReference type="EMBL" id="PTL36144.1"/>
    </source>
</evidence>
<keyword evidence="6" id="KW-0378">Hydrolase</keyword>
<dbReference type="SUPFAM" id="SSF55166">
    <property type="entry name" value="Hedgehog/DD-peptidase"/>
    <property type="match status" value="1"/>
</dbReference>
<dbReference type="InterPro" id="IPR010275">
    <property type="entry name" value="MepK"/>
</dbReference>
<reference evidence="14" key="2">
    <citation type="journal article" date="2018" name="Environ. Microbiol.">
        <title>Bloom of a denitrifying methanotroph, 'Candidatus Methylomirabilis limnetica', in a deep stratified lake.</title>
        <authorList>
            <person name="Graf J.S."/>
            <person name="Mayr M.J."/>
            <person name="Marchant H.K."/>
            <person name="Tienken D."/>
            <person name="Hach P.F."/>
            <person name="Brand A."/>
            <person name="Schubert C.J."/>
            <person name="Kuypers M.M."/>
            <person name="Milucka J."/>
        </authorList>
    </citation>
    <scope>NUCLEOTIDE SEQUENCE [LARGE SCALE GENOMIC DNA]</scope>
    <source>
        <strain evidence="14">Zug</strain>
    </source>
</reference>
<dbReference type="GO" id="GO:0008237">
    <property type="term" value="F:metallopeptidase activity"/>
    <property type="evidence" value="ECO:0007669"/>
    <property type="project" value="UniProtKB-KW"/>
</dbReference>
<comment type="cofactor">
    <cofactor evidence="1">
        <name>Zn(2+)</name>
        <dbReference type="ChEBI" id="CHEBI:29105"/>
    </cofactor>
</comment>
<keyword evidence="4" id="KW-0479">Metal-binding</keyword>
<comment type="caution">
    <text evidence="13">The sequence shown here is derived from an EMBL/GenBank/DDBJ whole genome shotgun (WGS) entry which is preliminary data.</text>
</comment>
<dbReference type="OrthoDB" id="9782994at2"/>
<dbReference type="InterPro" id="IPR006311">
    <property type="entry name" value="TAT_signal"/>
</dbReference>
<name>A0A2T4TYE9_9BACT</name>
<evidence type="ECO:0000256" key="5">
    <source>
        <dbReference type="ARBA" id="ARBA00022729"/>
    </source>
</evidence>
<reference evidence="13 14" key="1">
    <citation type="submission" date="2017-09" db="EMBL/GenBank/DDBJ databases">
        <title>Bloom of a denitrifying methanotroph, Candidatus Methylomirabilis limnetica, in a deep stratified lake.</title>
        <authorList>
            <person name="Graf J.S."/>
            <person name="Marchant H.K."/>
            <person name="Tienken D."/>
            <person name="Hach P.F."/>
            <person name="Brand A."/>
            <person name="Schubert C.J."/>
            <person name="Kuypers M.M."/>
            <person name="Milucka J."/>
        </authorList>
    </citation>
    <scope>NUCLEOTIDE SEQUENCE [LARGE SCALE GENOMIC DNA]</scope>
    <source>
        <strain evidence="13 14">Zug</strain>
    </source>
</reference>
<keyword evidence="7" id="KW-0862">Zinc</keyword>
<organism evidence="13 14">
    <name type="scientific">Candidatus Methylomirabilis limnetica</name>
    <dbReference type="NCBI Taxonomy" id="2033718"/>
    <lineage>
        <taxon>Bacteria</taxon>
        <taxon>Candidatus Methylomirabilota</taxon>
        <taxon>Candidatus Methylomirabilia</taxon>
        <taxon>Candidatus Methylomirabilales</taxon>
        <taxon>Candidatus Methylomirabilaceae</taxon>
        <taxon>Candidatus Methylomirabilis</taxon>
    </lineage>
</organism>
<dbReference type="Proteomes" id="UP000241436">
    <property type="component" value="Unassembled WGS sequence"/>
</dbReference>
<evidence type="ECO:0000256" key="4">
    <source>
        <dbReference type="ARBA" id="ARBA00022723"/>
    </source>
</evidence>
<evidence type="ECO:0000256" key="10">
    <source>
        <dbReference type="ARBA" id="ARBA00093448"/>
    </source>
</evidence>